<evidence type="ECO:0008006" key="6">
    <source>
        <dbReference type="Google" id="ProtNLM"/>
    </source>
</evidence>
<feature type="transmembrane region" description="Helical" evidence="1">
    <location>
        <begin position="12"/>
        <end position="29"/>
    </location>
</feature>
<dbReference type="EMBL" id="UFVS01000001">
    <property type="protein sequence ID" value="SUX42764.1"/>
    <property type="molecule type" value="Genomic_DNA"/>
</dbReference>
<evidence type="ECO:0000313" key="5">
    <source>
        <dbReference type="Proteomes" id="UP000255231"/>
    </source>
</evidence>
<dbReference type="AlphaFoldDB" id="A0A381F8I9"/>
<accession>A0A381F8I9</accession>
<evidence type="ECO:0000313" key="4">
    <source>
        <dbReference type="Proteomes" id="UP000185725"/>
    </source>
</evidence>
<dbReference type="Proteomes" id="UP000185725">
    <property type="component" value="Unassembled WGS sequence"/>
</dbReference>
<evidence type="ECO:0000313" key="3">
    <source>
        <dbReference type="EMBL" id="SUX42764.1"/>
    </source>
</evidence>
<organism evidence="3 5">
    <name type="scientific">Chryseobacterium indoltheticum</name>
    <dbReference type="NCBI Taxonomy" id="254"/>
    <lineage>
        <taxon>Bacteria</taxon>
        <taxon>Pseudomonadati</taxon>
        <taxon>Bacteroidota</taxon>
        <taxon>Flavobacteriia</taxon>
        <taxon>Flavobacteriales</taxon>
        <taxon>Weeksellaceae</taxon>
        <taxon>Chryseobacterium group</taxon>
        <taxon>Chryseobacterium</taxon>
    </lineage>
</organism>
<reference evidence="3 5" key="2">
    <citation type="submission" date="2018-06" db="EMBL/GenBank/DDBJ databases">
        <authorList>
            <consortium name="Pathogen Informatics"/>
            <person name="Doyle S."/>
        </authorList>
    </citation>
    <scope>NUCLEOTIDE SEQUENCE [LARGE SCALE GENOMIC DNA]</scope>
    <source>
        <strain evidence="3 5">NCTC13560</strain>
    </source>
</reference>
<dbReference type="OrthoDB" id="1496188at2"/>
<reference evidence="2 4" key="1">
    <citation type="submission" date="2017-01" db="EMBL/GenBank/DDBJ databases">
        <authorList>
            <person name="Varghese N."/>
            <person name="Submissions S."/>
        </authorList>
    </citation>
    <scope>NUCLEOTIDE SEQUENCE [LARGE SCALE GENOMIC DNA]</scope>
    <source>
        <strain evidence="2 4">ATCC 27950</strain>
    </source>
</reference>
<keyword evidence="1" id="KW-0472">Membrane</keyword>
<feature type="transmembrane region" description="Helical" evidence="1">
    <location>
        <begin position="111"/>
        <end position="131"/>
    </location>
</feature>
<keyword evidence="4" id="KW-1185">Reference proteome</keyword>
<dbReference type="KEGG" id="cil:EG358_04775"/>
<dbReference type="GeneID" id="303673005"/>
<keyword evidence="1" id="KW-0812">Transmembrane</keyword>
<evidence type="ECO:0000256" key="1">
    <source>
        <dbReference type="SAM" id="Phobius"/>
    </source>
</evidence>
<evidence type="ECO:0000313" key="2">
    <source>
        <dbReference type="EMBL" id="SIP94552.1"/>
    </source>
</evidence>
<gene>
    <name evidence="3" type="ORF">NCTC13560_01561</name>
    <name evidence="2" type="ORF">SAMN05421682_101431</name>
</gene>
<keyword evidence="1" id="KW-1133">Transmembrane helix</keyword>
<dbReference type="Proteomes" id="UP000255231">
    <property type="component" value="Unassembled WGS sequence"/>
</dbReference>
<dbReference type="RefSeq" id="WP_076557918.1">
    <property type="nucleotide sequence ID" value="NZ_CP033929.1"/>
</dbReference>
<dbReference type="EMBL" id="FTMF01000001">
    <property type="protein sequence ID" value="SIP94552.1"/>
    <property type="molecule type" value="Genomic_DNA"/>
</dbReference>
<proteinExistence type="predicted"/>
<name>A0A381F8I9_9FLAO</name>
<protein>
    <recommendedName>
        <fullName evidence="6">DUF3592 domain-containing protein</fullName>
    </recommendedName>
</protein>
<sequence>MDNHTTQRGCSSVAVLIVAIALLIGNVLFHTQESYLINYLGQSREGNIVALDSTHTGYGKYRFEYTIKLPNAESVKITEGNFKKKTHELGQHVEVKVYKGKSEFQIQAPNIYITLFLAGLLAFFIKAYFALKKTDSIE</sequence>